<dbReference type="OrthoDB" id="2678579at2"/>
<proteinExistence type="predicted"/>
<keyword evidence="2" id="KW-0547">Nucleotide-binding</keyword>
<sequence length="272" mass="30130">MRKVIPSPVIAVVASIASHRETHASMDNLFMYAGAPGDPPEGSKWVKAQEWLRRVNTDGSVQPLQVLGRLIEGYMEELPPEGSPFDNTPPPSQTPDQEKLTKILARYELQYVRGGSIVGALGIPSRTLEEFVRERDIAALEHEFNRALENVDEDPREAISAASNILETLCKVYIDEQGLEMPAKQDLKPVWNVVRKDLGFDPGRVEDQDLQTILTGLLALVDGIGALRTHASSAHGAGKKSYKLESRHSRLAVHAAHTVALFVLESWERKKK</sequence>
<name>A0A6S6Y4A6_9PROT</name>
<dbReference type="Pfam" id="PF14355">
    <property type="entry name" value="Abi_C"/>
    <property type="match status" value="1"/>
</dbReference>
<keyword evidence="2" id="KW-0378">Hydrolase</keyword>
<dbReference type="KEGG" id="doe:DENOEST_3026"/>
<dbReference type="GO" id="GO:0004386">
    <property type="term" value="F:helicase activity"/>
    <property type="evidence" value="ECO:0007669"/>
    <property type="project" value="UniProtKB-KW"/>
</dbReference>
<reference evidence="2 3" key="1">
    <citation type="submission" date="2020-03" db="EMBL/GenBank/DDBJ databases">
        <authorList>
            <consortium name="Genoscope - CEA"/>
            <person name="William W."/>
        </authorList>
    </citation>
    <scope>NUCLEOTIDE SEQUENCE [LARGE SCALE GENOMIC DNA]</scope>
    <source>
        <strain evidence="3">DSM 16959</strain>
    </source>
</reference>
<protein>
    <submittedName>
        <fullName evidence="2">ATP-dependent RNA helicase HrpA</fullName>
    </submittedName>
</protein>
<gene>
    <name evidence="2" type="ORF">DENOEST_3026</name>
</gene>
<organism evidence="2 3">
    <name type="scientific">Denitratisoma oestradiolicum</name>
    <dbReference type="NCBI Taxonomy" id="311182"/>
    <lineage>
        <taxon>Bacteria</taxon>
        <taxon>Pseudomonadati</taxon>
        <taxon>Pseudomonadota</taxon>
        <taxon>Betaproteobacteria</taxon>
        <taxon>Nitrosomonadales</taxon>
        <taxon>Sterolibacteriaceae</taxon>
        <taxon>Denitratisoma</taxon>
    </lineage>
</organism>
<dbReference type="Proteomes" id="UP000515733">
    <property type="component" value="Chromosome"/>
</dbReference>
<evidence type="ECO:0000313" key="2">
    <source>
        <dbReference type="EMBL" id="CAB1370180.1"/>
    </source>
</evidence>
<accession>A0A6S6Y4A6</accession>
<keyword evidence="3" id="KW-1185">Reference proteome</keyword>
<dbReference type="EMBL" id="LR778301">
    <property type="protein sequence ID" value="CAB1370180.1"/>
    <property type="molecule type" value="Genomic_DNA"/>
</dbReference>
<dbReference type="RefSeq" id="WP_145770730.1">
    <property type="nucleotide sequence ID" value="NZ_LR778301.1"/>
</dbReference>
<keyword evidence="2" id="KW-0067">ATP-binding</keyword>
<dbReference type="InterPro" id="IPR026001">
    <property type="entry name" value="Abi-like_C"/>
</dbReference>
<keyword evidence="2" id="KW-0347">Helicase</keyword>
<feature type="domain" description="Abortive infection protein-like C-terminal" evidence="1">
    <location>
        <begin position="191"/>
        <end position="265"/>
    </location>
</feature>
<dbReference type="AlphaFoldDB" id="A0A6S6Y4A6"/>
<evidence type="ECO:0000259" key="1">
    <source>
        <dbReference type="Pfam" id="PF14355"/>
    </source>
</evidence>
<evidence type="ECO:0000313" key="3">
    <source>
        <dbReference type="Proteomes" id="UP000515733"/>
    </source>
</evidence>